<feature type="domain" description="Glycosyl transferase family 1" evidence="1">
    <location>
        <begin position="170"/>
        <end position="333"/>
    </location>
</feature>
<dbReference type="GO" id="GO:0016757">
    <property type="term" value="F:glycosyltransferase activity"/>
    <property type="evidence" value="ECO:0007669"/>
    <property type="project" value="InterPro"/>
</dbReference>
<dbReference type="Gene3D" id="3.40.50.2000">
    <property type="entry name" value="Glycogen Phosphorylase B"/>
    <property type="match status" value="2"/>
</dbReference>
<organism evidence="2 3">
    <name type="scientific">Clostridium frigidicarnis</name>
    <dbReference type="NCBI Taxonomy" id="84698"/>
    <lineage>
        <taxon>Bacteria</taxon>
        <taxon>Bacillati</taxon>
        <taxon>Bacillota</taxon>
        <taxon>Clostridia</taxon>
        <taxon>Eubacteriales</taxon>
        <taxon>Clostridiaceae</taxon>
        <taxon>Clostridium</taxon>
    </lineage>
</organism>
<dbReference type="PANTHER" id="PTHR12526:SF627">
    <property type="entry name" value="D-RHAMNOSYLTRANSFERASE WBPZ"/>
    <property type="match status" value="1"/>
</dbReference>
<gene>
    <name evidence="2" type="ORF">SAMN04488528_100368</name>
</gene>
<evidence type="ECO:0000259" key="1">
    <source>
        <dbReference type="Pfam" id="PF00534"/>
    </source>
</evidence>
<keyword evidence="2" id="KW-0808">Transferase</keyword>
<dbReference type="EMBL" id="FOKI01000003">
    <property type="protein sequence ID" value="SFA80458.1"/>
    <property type="molecule type" value="Genomic_DNA"/>
</dbReference>
<proteinExistence type="predicted"/>
<dbReference type="PANTHER" id="PTHR12526">
    <property type="entry name" value="GLYCOSYLTRANSFERASE"/>
    <property type="match status" value="1"/>
</dbReference>
<dbReference type="CDD" id="cd03820">
    <property type="entry name" value="GT4_AmsD-like"/>
    <property type="match status" value="1"/>
</dbReference>
<keyword evidence="3" id="KW-1185">Reference proteome</keyword>
<protein>
    <submittedName>
        <fullName evidence="2">Glycosyltransferase involved in cell wall bisynthesis</fullName>
    </submittedName>
</protein>
<dbReference type="InterPro" id="IPR001296">
    <property type="entry name" value="Glyco_trans_1"/>
</dbReference>
<accession>A0A1I0VW88</accession>
<evidence type="ECO:0000313" key="3">
    <source>
        <dbReference type="Proteomes" id="UP000198619"/>
    </source>
</evidence>
<dbReference type="SUPFAM" id="SSF53756">
    <property type="entry name" value="UDP-Glycosyltransferase/glycogen phosphorylase"/>
    <property type="match status" value="1"/>
</dbReference>
<dbReference type="OrthoDB" id="2023634at2"/>
<dbReference type="Pfam" id="PF00534">
    <property type="entry name" value="Glycos_transf_1"/>
    <property type="match status" value="1"/>
</dbReference>
<evidence type="ECO:0000313" key="2">
    <source>
        <dbReference type="EMBL" id="SFA80458.1"/>
    </source>
</evidence>
<dbReference type="Proteomes" id="UP000198619">
    <property type="component" value="Unassembled WGS sequence"/>
</dbReference>
<reference evidence="2 3" key="1">
    <citation type="submission" date="2016-10" db="EMBL/GenBank/DDBJ databases">
        <authorList>
            <person name="de Groot N.N."/>
        </authorList>
    </citation>
    <scope>NUCLEOTIDE SEQUENCE [LARGE SCALE GENOMIC DNA]</scope>
    <source>
        <strain evidence="2 3">DSM 12271</strain>
    </source>
</reference>
<name>A0A1I0VW88_9CLOT</name>
<sequence length="356" mass="41455">MKVGFLVEDITAVGGVERVVCMLANHFSKFYGYKIKIISLIPPKNSKIGFELDHNVDVMYLNYDNSGNFFKKHTKGLKMYKKLFNEIDIEVLFSLYTKTNVYFSILKNKIKPKIIACQHGQYYFDNIVFRIMERIFYRRLDPLVLLTERDKEIYSKFCKNTMVMPNATPFRNEEPYDGNSNKIISVGRLSTEKSIDYLINGFKLIHKEFPQWTLEIVGDGDEREKLQNMVKEYNMEGQIIFSGFCSDVKKKYEEAAFTVLTSQTEGFPMMLVECKACGIPSISFDIRTGPREIIVHEEDGLIVPQNNVEELSKAMKKLMSDKDLRVKMSRNAIENSRQYYVENIADKWRIVIEGRD</sequence>
<dbReference type="AlphaFoldDB" id="A0A1I0VW88"/>
<dbReference type="STRING" id="84698.SAMN04488528_100368"/>
<dbReference type="RefSeq" id="WP_090038595.1">
    <property type="nucleotide sequence ID" value="NZ_FOKI01000003.1"/>
</dbReference>